<name>A0A7Y0DTT6_9GAMM</name>
<dbReference type="InterPro" id="IPR011006">
    <property type="entry name" value="CheY-like_superfamily"/>
</dbReference>
<keyword evidence="3" id="KW-0175">Coiled coil</keyword>
<feature type="modified residue" description="4-aspartylphosphate" evidence="2">
    <location>
        <position position="54"/>
    </location>
</feature>
<comment type="caution">
    <text evidence="5">The sequence shown here is derived from an EMBL/GenBank/DDBJ whole genome shotgun (WGS) entry which is preliminary data.</text>
</comment>
<dbReference type="GO" id="GO:0000160">
    <property type="term" value="P:phosphorelay signal transduction system"/>
    <property type="evidence" value="ECO:0007669"/>
    <property type="project" value="InterPro"/>
</dbReference>
<dbReference type="EMBL" id="JABBMT010000016">
    <property type="protein sequence ID" value="NMM41426.1"/>
    <property type="molecule type" value="Genomic_DNA"/>
</dbReference>
<keyword evidence="6" id="KW-1185">Reference proteome</keyword>
<gene>
    <name evidence="5" type="ORF">HHO47_11465</name>
</gene>
<proteinExistence type="predicted"/>
<evidence type="ECO:0000256" key="2">
    <source>
        <dbReference type="PROSITE-ProRule" id="PRU00169"/>
    </source>
</evidence>
<sequence>MPLTRILAVDDEPFNLEIIEEILLDLDFELKMVSSGPECLSIVEEFAPQVILLDVSMPQMNGYEVCRKLKANPSTANIIVMFVSARGTVEERMEGYAVGAEDYIVKPFGQDELKSKLQILNQVLIEKKSLEQQVEEATSTAFNAMANSSEMGQIVNYIESIGMINNTKALGEALVHCLRLFDLQGNVEFRARMDAPEHFALNGTCSPIVIELFDMLKSKGRIHEFSHRILVNYELISLLILNMPDHDPDKHGRIRDHVCFIVSVTEQQLRAIMTREALQSQQAKLNDAITMVNSKFHSLIELLNENHKSNEAVFKCLQEELEQRIPSMGLDEDQEVFIYQKVDQAIQKSVARVESVQGVKAAFHEIEQDLSILLKK</sequence>
<dbReference type="SUPFAM" id="SSF52172">
    <property type="entry name" value="CheY-like"/>
    <property type="match status" value="1"/>
</dbReference>
<dbReference type="AlphaFoldDB" id="A0A7Y0DTT6"/>
<evidence type="ECO:0000313" key="5">
    <source>
        <dbReference type="EMBL" id="NMM41426.1"/>
    </source>
</evidence>
<protein>
    <submittedName>
        <fullName evidence="5">Response regulator</fullName>
    </submittedName>
</protein>
<reference evidence="5" key="1">
    <citation type="submission" date="2020-04" db="EMBL/GenBank/DDBJ databases">
        <title>Genome Sequencing for Pseudoaltermonas arctica.</title>
        <authorList>
            <person name="Elkins N.S."/>
        </authorList>
    </citation>
    <scope>NUCLEOTIDE SEQUENCE [LARGE SCALE GENOMIC DNA]</scope>
    <source>
        <strain evidence="5">NEC-BIFX-2020_0012</strain>
    </source>
</reference>
<feature type="coiled-coil region" evidence="3">
    <location>
        <begin position="113"/>
        <end position="147"/>
    </location>
</feature>
<dbReference type="Pfam" id="PF00072">
    <property type="entry name" value="Response_reg"/>
    <property type="match status" value="1"/>
</dbReference>
<dbReference type="Gene3D" id="3.40.50.2300">
    <property type="match status" value="1"/>
</dbReference>
<dbReference type="PANTHER" id="PTHR44591">
    <property type="entry name" value="STRESS RESPONSE REGULATOR PROTEIN 1"/>
    <property type="match status" value="1"/>
</dbReference>
<evidence type="ECO:0000256" key="3">
    <source>
        <dbReference type="SAM" id="Coils"/>
    </source>
</evidence>
<dbReference type="SMART" id="SM00448">
    <property type="entry name" value="REC"/>
    <property type="match status" value="1"/>
</dbReference>
<dbReference type="InterPro" id="IPR050595">
    <property type="entry name" value="Bact_response_regulator"/>
</dbReference>
<dbReference type="PANTHER" id="PTHR44591:SF3">
    <property type="entry name" value="RESPONSE REGULATORY DOMAIN-CONTAINING PROTEIN"/>
    <property type="match status" value="1"/>
</dbReference>
<dbReference type="Proteomes" id="UP000570493">
    <property type="component" value="Unassembled WGS sequence"/>
</dbReference>
<dbReference type="RefSeq" id="WP_169020409.1">
    <property type="nucleotide sequence ID" value="NZ_JABBMT010000016.1"/>
</dbReference>
<organism evidence="5 6">
    <name type="scientific">Pseudoalteromonas arctica</name>
    <dbReference type="NCBI Taxonomy" id="394751"/>
    <lineage>
        <taxon>Bacteria</taxon>
        <taxon>Pseudomonadati</taxon>
        <taxon>Pseudomonadota</taxon>
        <taxon>Gammaproteobacteria</taxon>
        <taxon>Alteromonadales</taxon>
        <taxon>Pseudoalteromonadaceae</taxon>
        <taxon>Pseudoalteromonas</taxon>
    </lineage>
</organism>
<dbReference type="PROSITE" id="PS50110">
    <property type="entry name" value="RESPONSE_REGULATORY"/>
    <property type="match status" value="1"/>
</dbReference>
<evidence type="ECO:0000256" key="1">
    <source>
        <dbReference type="ARBA" id="ARBA00022553"/>
    </source>
</evidence>
<dbReference type="InterPro" id="IPR001789">
    <property type="entry name" value="Sig_transdc_resp-reg_receiver"/>
</dbReference>
<evidence type="ECO:0000259" key="4">
    <source>
        <dbReference type="PROSITE" id="PS50110"/>
    </source>
</evidence>
<evidence type="ECO:0000313" key="6">
    <source>
        <dbReference type="Proteomes" id="UP000570493"/>
    </source>
</evidence>
<feature type="domain" description="Response regulatory" evidence="4">
    <location>
        <begin position="5"/>
        <end position="121"/>
    </location>
</feature>
<accession>A0A7Y0DTT6</accession>
<keyword evidence="1 2" id="KW-0597">Phosphoprotein</keyword>